<accession>A0A4R5XJQ7</accession>
<feature type="transmembrane region" description="Helical" evidence="6">
    <location>
        <begin position="213"/>
        <end position="230"/>
    </location>
</feature>
<evidence type="ECO:0000256" key="4">
    <source>
        <dbReference type="ARBA" id="ARBA00022989"/>
    </source>
</evidence>
<keyword evidence="5 6" id="KW-0472">Membrane</keyword>
<feature type="transmembrane region" description="Helical" evidence="6">
    <location>
        <begin position="24"/>
        <end position="43"/>
    </location>
</feature>
<sequence length="337" mass="34273">MSTTLISPPAQWQRWLQSRTEGRAVALLLAIGLAVAVFQPAVYEAYGVTLARIALGGLVALGLTLVILQGELDLSVGSVLAISGVVLALQDNLGLGIGLALLTGVVVGIVNALLIVGAGVNSFIATLGTLFAVKGLAFVLSGGTPVPVTDIASAIQFGTAVIGPITPRVLIFIAVFIVLQIFLTKTRSGREFYAVGGNRQAAADAGIPVKTRLFTGFILSGLLAALAGVINTLELTSADPTAGSTTLMTGIAAAIVGGVLLNGGRGSLVGTLIGATALGLLEISLDFGGVSPEIKQIMIGAVLLLAVITDSNTMAYVKERMRTMTQSISGRAADPTR</sequence>
<dbReference type="CDD" id="cd06579">
    <property type="entry name" value="TM_PBP1_transp_AraH_like"/>
    <property type="match status" value="1"/>
</dbReference>
<evidence type="ECO:0000256" key="6">
    <source>
        <dbReference type="SAM" id="Phobius"/>
    </source>
</evidence>
<dbReference type="RefSeq" id="WP_133352504.1">
    <property type="nucleotide sequence ID" value="NZ_SMZQ01000023.1"/>
</dbReference>
<dbReference type="PANTHER" id="PTHR32196">
    <property type="entry name" value="ABC TRANSPORTER PERMEASE PROTEIN YPHD-RELATED-RELATED"/>
    <property type="match status" value="1"/>
</dbReference>
<feature type="transmembrane region" description="Helical" evidence="6">
    <location>
        <begin position="49"/>
        <end position="67"/>
    </location>
</feature>
<dbReference type="PANTHER" id="PTHR32196:SF72">
    <property type="entry name" value="RIBOSE IMPORT PERMEASE PROTEIN RBSC"/>
    <property type="match status" value="1"/>
</dbReference>
<evidence type="ECO:0000256" key="3">
    <source>
        <dbReference type="ARBA" id="ARBA00022692"/>
    </source>
</evidence>
<feature type="transmembrane region" description="Helical" evidence="6">
    <location>
        <begin position="123"/>
        <end position="141"/>
    </location>
</feature>
<feature type="transmembrane region" description="Helical" evidence="6">
    <location>
        <begin position="268"/>
        <end position="285"/>
    </location>
</feature>
<evidence type="ECO:0000256" key="5">
    <source>
        <dbReference type="ARBA" id="ARBA00023136"/>
    </source>
</evidence>
<keyword evidence="3 6" id="KW-0812">Transmembrane</keyword>
<dbReference type="Proteomes" id="UP000294621">
    <property type="component" value="Unassembled WGS sequence"/>
</dbReference>
<keyword evidence="2" id="KW-1003">Cell membrane</keyword>
<dbReference type="Pfam" id="PF02653">
    <property type="entry name" value="BPD_transp_2"/>
    <property type="match status" value="1"/>
</dbReference>
<feature type="transmembrane region" description="Helical" evidence="6">
    <location>
        <begin position="297"/>
        <end position="317"/>
    </location>
</feature>
<proteinExistence type="predicted"/>
<dbReference type="InterPro" id="IPR001851">
    <property type="entry name" value="ABC_transp_permease"/>
</dbReference>
<feature type="transmembrane region" description="Helical" evidence="6">
    <location>
        <begin position="161"/>
        <end position="183"/>
    </location>
</feature>
<evidence type="ECO:0000313" key="8">
    <source>
        <dbReference type="Proteomes" id="UP000294621"/>
    </source>
</evidence>
<evidence type="ECO:0000313" key="7">
    <source>
        <dbReference type="EMBL" id="TDL31564.1"/>
    </source>
</evidence>
<gene>
    <name evidence="7" type="ORF">E2R57_21365</name>
</gene>
<keyword evidence="4 6" id="KW-1133">Transmembrane helix</keyword>
<feature type="transmembrane region" description="Helical" evidence="6">
    <location>
        <begin position="72"/>
        <end position="89"/>
    </location>
</feature>
<reference evidence="7 8" key="1">
    <citation type="submission" date="2019-03" db="EMBL/GenBank/DDBJ databases">
        <title>Genome Sequencing and Assembly of Various Microbes Isolated from Partially Reclaimed Soil and Acid Mine Drainage (AMD) Site.</title>
        <authorList>
            <person name="Steinbock B."/>
            <person name="Bechtold R."/>
            <person name="Sevigny J.L."/>
            <person name="Thomas D."/>
            <person name="Cuthill L.R."/>
            <person name="Aveiro Johannsen E.J."/>
            <person name="Thomas K."/>
            <person name="Ghosh A."/>
        </authorList>
    </citation>
    <scope>NUCLEOTIDE SEQUENCE [LARGE SCALE GENOMIC DNA]</scope>
    <source>
        <strain evidence="7 8">S-A1</strain>
    </source>
</reference>
<dbReference type="AlphaFoldDB" id="A0A4R5XJQ7"/>
<protein>
    <submittedName>
        <fullName evidence="7">ABC transporter permease</fullName>
    </submittedName>
</protein>
<evidence type="ECO:0000256" key="2">
    <source>
        <dbReference type="ARBA" id="ARBA00022475"/>
    </source>
</evidence>
<evidence type="ECO:0000256" key="1">
    <source>
        <dbReference type="ARBA" id="ARBA00004651"/>
    </source>
</evidence>
<dbReference type="EMBL" id="SMZQ01000023">
    <property type="protein sequence ID" value="TDL31564.1"/>
    <property type="molecule type" value="Genomic_DNA"/>
</dbReference>
<dbReference type="GO" id="GO:0022857">
    <property type="term" value="F:transmembrane transporter activity"/>
    <property type="evidence" value="ECO:0007669"/>
    <property type="project" value="InterPro"/>
</dbReference>
<organism evidence="7 8">
    <name type="scientific">Arthrobacter nitrophenolicus</name>
    <dbReference type="NCBI Taxonomy" id="683150"/>
    <lineage>
        <taxon>Bacteria</taxon>
        <taxon>Bacillati</taxon>
        <taxon>Actinomycetota</taxon>
        <taxon>Actinomycetes</taxon>
        <taxon>Micrococcales</taxon>
        <taxon>Micrococcaceae</taxon>
        <taxon>Arthrobacter</taxon>
    </lineage>
</organism>
<feature type="transmembrane region" description="Helical" evidence="6">
    <location>
        <begin position="95"/>
        <end position="116"/>
    </location>
</feature>
<name>A0A4R5XJQ7_9MICC</name>
<comment type="caution">
    <text evidence="7">The sequence shown here is derived from an EMBL/GenBank/DDBJ whole genome shotgun (WGS) entry which is preliminary data.</text>
</comment>
<dbReference type="OrthoDB" id="5193167at2"/>
<comment type="subcellular location">
    <subcellularLocation>
        <location evidence="1">Cell membrane</location>
        <topology evidence="1">Multi-pass membrane protein</topology>
    </subcellularLocation>
</comment>
<feature type="transmembrane region" description="Helical" evidence="6">
    <location>
        <begin position="242"/>
        <end position="261"/>
    </location>
</feature>
<dbReference type="GO" id="GO:0005886">
    <property type="term" value="C:plasma membrane"/>
    <property type="evidence" value="ECO:0007669"/>
    <property type="project" value="UniProtKB-SubCell"/>
</dbReference>